<sequence>MPVLPLPGGCELKAITKFRNQRREPRLHQQYMDTADSDFQFEPFGEAVARRNSPTPGVIMINEHFSDKELDLEVPSTSRASDDSAAIKLVSADPQQPNLSNIATPTCFEVLAQGEGFLAINATIDGCEYSGMLFKTESLVD</sequence>
<keyword evidence="1" id="KW-1185">Reference proteome</keyword>
<accession>A0A915EG11</accession>
<proteinExistence type="predicted"/>
<reference evidence="2" key="1">
    <citation type="submission" date="2022-11" db="UniProtKB">
        <authorList>
            <consortium name="WormBaseParasite"/>
        </authorList>
    </citation>
    <scope>IDENTIFICATION</scope>
</reference>
<organism evidence="1 2">
    <name type="scientific">Ditylenchus dipsaci</name>
    <dbReference type="NCBI Taxonomy" id="166011"/>
    <lineage>
        <taxon>Eukaryota</taxon>
        <taxon>Metazoa</taxon>
        <taxon>Ecdysozoa</taxon>
        <taxon>Nematoda</taxon>
        <taxon>Chromadorea</taxon>
        <taxon>Rhabditida</taxon>
        <taxon>Tylenchina</taxon>
        <taxon>Tylenchomorpha</taxon>
        <taxon>Sphaerularioidea</taxon>
        <taxon>Anguinidae</taxon>
        <taxon>Anguininae</taxon>
        <taxon>Ditylenchus</taxon>
    </lineage>
</organism>
<dbReference type="WBParaSite" id="jg6289">
    <property type="protein sequence ID" value="jg6289"/>
    <property type="gene ID" value="jg6289"/>
</dbReference>
<dbReference type="AlphaFoldDB" id="A0A915EG11"/>
<name>A0A915EG11_9BILA</name>
<evidence type="ECO:0000313" key="2">
    <source>
        <dbReference type="WBParaSite" id="jg6289"/>
    </source>
</evidence>
<evidence type="ECO:0000313" key="1">
    <source>
        <dbReference type="Proteomes" id="UP000887574"/>
    </source>
</evidence>
<dbReference type="Proteomes" id="UP000887574">
    <property type="component" value="Unplaced"/>
</dbReference>
<protein>
    <submittedName>
        <fullName evidence="2">Uncharacterized protein</fullName>
    </submittedName>
</protein>